<name>A0AA88RFP5_9ASTE</name>
<evidence type="ECO:0000313" key="2">
    <source>
        <dbReference type="EMBL" id="KAK2985238.1"/>
    </source>
</evidence>
<evidence type="ECO:0000256" key="1">
    <source>
        <dbReference type="ARBA" id="ARBA00009800"/>
    </source>
</evidence>
<dbReference type="InterPro" id="IPR005199">
    <property type="entry name" value="Glyco_hydro_79"/>
</dbReference>
<proteinExistence type="inferred from homology"/>
<gene>
    <name evidence="2" type="ORF">RJ640_015946</name>
</gene>
<sequence>MTQPHVLGPAGFYDEKWFNTFFQVSGPGVVDGLTHHSYNLGAGVDSTLINKVQDPYFLDQIAQTYKDISTSVKLFGPWSGAWVGEPGGAYNSGGKDVSHTFANGFWSESLLSLPLPCFSICIPACDINLQVKQKRAGGRGRLRPSSYNRFVTHRISAVELAMALYSASEEERETDF</sequence>
<dbReference type="Pfam" id="PF03662">
    <property type="entry name" value="Glyco_hydro_79n"/>
    <property type="match status" value="1"/>
</dbReference>
<protein>
    <submittedName>
        <fullName evidence="2">Uncharacterized protein</fullName>
    </submittedName>
</protein>
<reference evidence="2" key="1">
    <citation type="submission" date="2022-12" db="EMBL/GenBank/DDBJ databases">
        <title>Draft genome assemblies for two species of Escallonia (Escalloniales).</title>
        <authorList>
            <person name="Chanderbali A."/>
            <person name="Dervinis C."/>
            <person name="Anghel I."/>
            <person name="Soltis D."/>
            <person name="Soltis P."/>
            <person name="Zapata F."/>
        </authorList>
    </citation>
    <scope>NUCLEOTIDE SEQUENCE</scope>
    <source>
        <strain evidence="2">UCBG92.1500</strain>
        <tissue evidence="2">Leaf</tissue>
    </source>
</reference>
<dbReference type="InterPro" id="IPR017853">
    <property type="entry name" value="GH"/>
</dbReference>
<organism evidence="2 3">
    <name type="scientific">Escallonia rubra</name>
    <dbReference type="NCBI Taxonomy" id="112253"/>
    <lineage>
        <taxon>Eukaryota</taxon>
        <taxon>Viridiplantae</taxon>
        <taxon>Streptophyta</taxon>
        <taxon>Embryophyta</taxon>
        <taxon>Tracheophyta</taxon>
        <taxon>Spermatophyta</taxon>
        <taxon>Magnoliopsida</taxon>
        <taxon>eudicotyledons</taxon>
        <taxon>Gunneridae</taxon>
        <taxon>Pentapetalae</taxon>
        <taxon>asterids</taxon>
        <taxon>campanulids</taxon>
        <taxon>Escalloniales</taxon>
        <taxon>Escalloniaceae</taxon>
        <taxon>Escallonia</taxon>
    </lineage>
</organism>
<comment type="caution">
    <text evidence="2">The sequence shown here is derived from an EMBL/GenBank/DDBJ whole genome shotgun (WGS) entry which is preliminary data.</text>
</comment>
<dbReference type="PANTHER" id="PTHR14363">
    <property type="entry name" value="HEPARANASE-RELATED"/>
    <property type="match status" value="1"/>
</dbReference>
<dbReference type="GO" id="GO:0016020">
    <property type="term" value="C:membrane"/>
    <property type="evidence" value="ECO:0007669"/>
    <property type="project" value="InterPro"/>
</dbReference>
<keyword evidence="3" id="KW-1185">Reference proteome</keyword>
<dbReference type="PANTHER" id="PTHR14363:SF13">
    <property type="entry name" value="OS07G0598400 PROTEIN"/>
    <property type="match status" value="1"/>
</dbReference>
<dbReference type="SUPFAM" id="SSF51445">
    <property type="entry name" value="(Trans)glycosidases"/>
    <property type="match status" value="1"/>
</dbReference>
<dbReference type="Proteomes" id="UP001187471">
    <property type="component" value="Unassembled WGS sequence"/>
</dbReference>
<dbReference type="GO" id="GO:0004566">
    <property type="term" value="F:beta-glucuronidase activity"/>
    <property type="evidence" value="ECO:0007669"/>
    <property type="project" value="TreeGrafter"/>
</dbReference>
<evidence type="ECO:0000313" key="3">
    <source>
        <dbReference type="Proteomes" id="UP001187471"/>
    </source>
</evidence>
<accession>A0AA88RFP5</accession>
<comment type="similarity">
    <text evidence="1">Belongs to the glycosyl hydrolase 79 family.</text>
</comment>
<dbReference type="AlphaFoldDB" id="A0AA88RFP5"/>
<dbReference type="Gene3D" id="3.20.20.80">
    <property type="entry name" value="Glycosidases"/>
    <property type="match status" value="1"/>
</dbReference>
<dbReference type="EMBL" id="JAVXUO010001181">
    <property type="protein sequence ID" value="KAK2985238.1"/>
    <property type="molecule type" value="Genomic_DNA"/>
</dbReference>
<dbReference type="GO" id="GO:0009505">
    <property type="term" value="C:plant-type cell wall"/>
    <property type="evidence" value="ECO:0007669"/>
    <property type="project" value="TreeGrafter"/>
</dbReference>